<dbReference type="EC" id="4.2.1.119" evidence="2"/>
<reference evidence="2" key="1">
    <citation type="submission" date="2023-06" db="EMBL/GenBank/DDBJ databases">
        <title>Survivors Of The Sea: Transcriptome response of Skeletonema marinoi to long-term dormancy.</title>
        <authorList>
            <person name="Pinder M.I.M."/>
            <person name="Kourtchenko O."/>
            <person name="Robertson E.K."/>
            <person name="Larsson T."/>
            <person name="Maumus F."/>
            <person name="Osuna-Cruz C.M."/>
            <person name="Vancaester E."/>
            <person name="Stenow R."/>
            <person name="Vandepoele K."/>
            <person name="Ploug H."/>
            <person name="Bruchert V."/>
            <person name="Godhe A."/>
            <person name="Topel M."/>
        </authorList>
    </citation>
    <scope>NUCLEOTIDE SEQUENCE</scope>
    <source>
        <strain evidence="2">R05AC</strain>
    </source>
</reference>
<keyword evidence="3" id="KW-1185">Reference proteome</keyword>
<dbReference type="InterPro" id="IPR002539">
    <property type="entry name" value="MaoC-like_dom"/>
</dbReference>
<dbReference type="InterPro" id="IPR029069">
    <property type="entry name" value="HotDog_dom_sf"/>
</dbReference>
<gene>
    <name evidence="2" type="ORF">QTG54_001916</name>
</gene>
<dbReference type="PANTHER" id="PTHR13078">
    <property type="entry name" value="PEROXISOMAL MULTIFUNCTIONAL ENZYME TYPE 2-RELATED"/>
    <property type="match status" value="1"/>
</dbReference>
<dbReference type="Pfam" id="PF01575">
    <property type="entry name" value="MaoC_dehydratas"/>
    <property type="match status" value="1"/>
</dbReference>
<organism evidence="2 3">
    <name type="scientific">Skeletonema marinoi</name>
    <dbReference type="NCBI Taxonomy" id="267567"/>
    <lineage>
        <taxon>Eukaryota</taxon>
        <taxon>Sar</taxon>
        <taxon>Stramenopiles</taxon>
        <taxon>Ochrophyta</taxon>
        <taxon>Bacillariophyta</taxon>
        <taxon>Coscinodiscophyceae</taxon>
        <taxon>Thalassiosirophycidae</taxon>
        <taxon>Thalassiosirales</taxon>
        <taxon>Skeletonemataceae</taxon>
        <taxon>Skeletonema</taxon>
        <taxon>Skeletonema marinoi-dohrnii complex</taxon>
    </lineage>
</organism>
<evidence type="ECO:0000313" key="2">
    <source>
        <dbReference type="EMBL" id="KAK1747953.1"/>
    </source>
</evidence>
<dbReference type="GO" id="GO:0018812">
    <property type="term" value="F:3-hydroxyacyl-CoA dehydratase activity"/>
    <property type="evidence" value="ECO:0007669"/>
    <property type="project" value="UniProtKB-EC"/>
</dbReference>
<evidence type="ECO:0000313" key="3">
    <source>
        <dbReference type="Proteomes" id="UP001224775"/>
    </source>
</evidence>
<sequence>MFLKNANDVQELKHLPILHMSQSLVFHNEILPLNNKTDGDDHPVTIDLQTRIVSIRPRNVGTFVTTETKYYQEESCIATAQMTALVFGLSPEKVVSWQGSDKIAPTNTNLTTKNIATKKTMHEFNIPPNAALLYRLSGDYNPIHVEGTDGGNHGPILHGLCTMGYATRAILQHMKRFSKRDMRMTEIRCNFVKPVFIGDAIRVEVCCINDGIDDHVNVCFCVYRSSSGEKLVDKGYATLLQSKTAASRL</sequence>
<proteinExistence type="predicted"/>
<dbReference type="Gene3D" id="3.10.129.10">
    <property type="entry name" value="Hotdog Thioesterase"/>
    <property type="match status" value="1"/>
</dbReference>
<name>A0AAD8YKA1_9STRA</name>
<dbReference type="Proteomes" id="UP001224775">
    <property type="component" value="Unassembled WGS sequence"/>
</dbReference>
<dbReference type="GO" id="GO:0044594">
    <property type="term" value="F:17-beta-hydroxysteroid dehydrogenase (NAD+) activity"/>
    <property type="evidence" value="ECO:0007669"/>
    <property type="project" value="TreeGrafter"/>
</dbReference>
<dbReference type="AlphaFoldDB" id="A0AAD8YKA1"/>
<dbReference type="GO" id="GO:0003857">
    <property type="term" value="F:(3S)-3-hydroxyacyl-CoA dehydrogenase (NAD+) activity"/>
    <property type="evidence" value="ECO:0007669"/>
    <property type="project" value="TreeGrafter"/>
</dbReference>
<dbReference type="PANTHER" id="PTHR13078:SF56">
    <property type="entry name" value="PEROXISOMAL MULTIFUNCTIONAL ENZYME TYPE 2"/>
    <property type="match status" value="1"/>
</dbReference>
<dbReference type="EMBL" id="JATAAI010000002">
    <property type="protein sequence ID" value="KAK1747953.1"/>
    <property type="molecule type" value="Genomic_DNA"/>
</dbReference>
<dbReference type="GO" id="GO:0006635">
    <property type="term" value="P:fatty acid beta-oxidation"/>
    <property type="evidence" value="ECO:0007669"/>
    <property type="project" value="TreeGrafter"/>
</dbReference>
<evidence type="ECO:0000259" key="1">
    <source>
        <dbReference type="Pfam" id="PF01575"/>
    </source>
</evidence>
<feature type="domain" description="MaoC-like" evidence="1">
    <location>
        <begin position="122"/>
        <end position="209"/>
    </location>
</feature>
<comment type="caution">
    <text evidence="2">The sequence shown here is derived from an EMBL/GenBank/DDBJ whole genome shotgun (WGS) entry which is preliminary data.</text>
</comment>
<accession>A0AAD8YKA1</accession>
<dbReference type="GO" id="GO:0005777">
    <property type="term" value="C:peroxisome"/>
    <property type="evidence" value="ECO:0007669"/>
    <property type="project" value="TreeGrafter"/>
</dbReference>
<keyword evidence="2" id="KW-0456">Lyase</keyword>
<protein>
    <submittedName>
        <fullName evidence="2">Peroxisomal multifunctional enzyme type 2</fullName>
        <ecNumber evidence="2">4.2.1.119</ecNumber>
    </submittedName>
</protein>
<dbReference type="SUPFAM" id="SSF54637">
    <property type="entry name" value="Thioesterase/thiol ester dehydrase-isomerase"/>
    <property type="match status" value="1"/>
</dbReference>